<accession>A0A1B9H378</accession>
<feature type="compositionally biased region" description="Polar residues" evidence="1">
    <location>
        <begin position="416"/>
        <end position="428"/>
    </location>
</feature>
<dbReference type="Proteomes" id="UP000092666">
    <property type="component" value="Unassembled WGS sequence"/>
</dbReference>
<feature type="compositionally biased region" description="Acidic residues" evidence="1">
    <location>
        <begin position="308"/>
        <end position="343"/>
    </location>
</feature>
<dbReference type="InterPro" id="IPR004345">
    <property type="entry name" value="TB2_DP1_HVA22"/>
</dbReference>
<feature type="compositionally biased region" description="Basic and acidic residues" evidence="1">
    <location>
        <begin position="458"/>
        <end position="468"/>
    </location>
</feature>
<keyword evidence="2" id="KW-0812">Transmembrane</keyword>
<name>A0A1B9H378_9TREE</name>
<evidence type="ECO:0000313" key="3">
    <source>
        <dbReference type="EMBL" id="OCF37710.1"/>
    </source>
</evidence>
<keyword evidence="2" id="KW-1133">Transmembrane helix</keyword>
<protein>
    <submittedName>
        <fullName evidence="3">Uncharacterized protein</fullName>
    </submittedName>
</protein>
<feature type="compositionally biased region" description="Low complexity" evidence="1">
    <location>
        <begin position="358"/>
        <end position="367"/>
    </location>
</feature>
<feature type="transmembrane region" description="Helical" evidence="2">
    <location>
        <begin position="142"/>
        <end position="165"/>
    </location>
</feature>
<feature type="region of interest" description="Disordered" evidence="1">
    <location>
        <begin position="268"/>
        <end position="383"/>
    </location>
</feature>
<dbReference type="OrthoDB" id="2565249at2759"/>
<feature type="region of interest" description="Disordered" evidence="1">
    <location>
        <begin position="537"/>
        <end position="593"/>
    </location>
</feature>
<feature type="compositionally biased region" description="Basic and acidic residues" evidence="1">
    <location>
        <begin position="274"/>
        <end position="289"/>
    </location>
</feature>
<dbReference type="EMBL" id="KV700122">
    <property type="protein sequence ID" value="OCF37710.1"/>
    <property type="molecule type" value="Genomic_DNA"/>
</dbReference>
<dbReference type="Pfam" id="PF03134">
    <property type="entry name" value="TB2_DP1_HVA22"/>
    <property type="match status" value="1"/>
</dbReference>
<evidence type="ECO:0000256" key="2">
    <source>
        <dbReference type="SAM" id="Phobius"/>
    </source>
</evidence>
<organism evidence="3 4">
    <name type="scientific">Kwoniella heveanensis BCC8398</name>
    <dbReference type="NCBI Taxonomy" id="1296120"/>
    <lineage>
        <taxon>Eukaryota</taxon>
        <taxon>Fungi</taxon>
        <taxon>Dikarya</taxon>
        <taxon>Basidiomycota</taxon>
        <taxon>Agaricomycotina</taxon>
        <taxon>Tremellomycetes</taxon>
        <taxon>Tremellales</taxon>
        <taxon>Cryptococcaceae</taxon>
        <taxon>Kwoniella</taxon>
    </lineage>
</organism>
<sequence length="593" mass="63489">MTASKSTYKASYKHAHEGFTSATEWLSDERMSRCKILHWLSEKIDRTPSALANAALFFLLSVLALNPSGLSPILMNGLGLLPATYGSFKYLKKGGIGVEPLTPGGKRKDAERQYKETGKRWLDYWLVYSTSLIVESVVGEEIILAVVPFWWAIKGFVIIWFLVGFSSEVKKEVIKPKPLRLRPLSKIAARIQASSTPSPAIVPAPSGKGRHVNDGDDEDSSEGVTAVESDTALSTSYQERAGTLDPTLHRRLAADESIVLSATPVIPYKPRRSGARDRVQSRSDSHSESEMSSPFDLGDGSASTEGSSNDDDDDDVDSTSEESDSEEDSDTRSEEDSESDESPTDSSSIATGTESPFSVASEGSQSESSDEADNVVLPPGTPLDELALRGLKTINTPVSPAVENILEEALELGNPSRSVAQAEGQSIEANIPDEVVQGEEVDSLGGEERSSSATNSEVEVKKFDEKAGDGNNGGIRLAEHENGSPITEALPLKSVVEKDSVLDASVPKDDSLADKVHDAAEDGEVVKVSLEDLLAMDDEPLATTGPADAVSKETELMGERISPSEQEEEADGGIAPSRVTAPLQLKAKRGDRI</sequence>
<evidence type="ECO:0000313" key="4">
    <source>
        <dbReference type="Proteomes" id="UP000092666"/>
    </source>
</evidence>
<feature type="region of interest" description="Disordered" evidence="1">
    <location>
        <begin position="195"/>
        <end position="244"/>
    </location>
</feature>
<keyword evidence="2" id="KW-0472">Membrane</keyword>
<proteinExistence type="predicted"/>
<evidence type="ECO:0000256" key="1">
    <source>
        <dbReference type="SAM" id="MobiDB-lite"/>
    </source>
</evidence>
<reference evidence="3 4" key="1">
    <citation type="submission" date="2013-07" db="EMBL/GenBank/DDBJ databases">
        <title>The Genome Sequence of Cryptococcus heveanensis BCC8398.</title>
        <authorList>
            <consortium name="The Broad Institute Genome Sequencing Platform"/>
            <person name="Cuomo C."/>
            <person name="Litvintseva A."/>
            <person name="Chen Y."/>
            <person name="Heitman J."/>
            <person name="Sun S."/>
            <person name="Springer D."/>
            <person name="Dromer F."/>
            <person name="Young S.K."/>
            <person name="Zeng Q."/>
            <person name="Gargeya S."/>
            <person name="Fitzgerald M."/>
            <person name="Abouelleil A."/>
            <person name="Alvarado L."/>
            <person name="Berlin A.M."/>
            <person name="Chapman S.B."/>
            <person name="Dewar J."/>
            <person name="Goldberg J."/>
            <person name="Griggs A."/>
            <person name="Gujja S."/>
            <person name="Hansen M."/>
            <person name="Howarth C."/>
            <person name="Imamovic A."/>
            <person name="Larimer J."/>
            <person name="McCowan C."/>
            <person name="Murphy C."/>
            <person name="Pearson M."/>
            <person name="Priest M."/>
            <person name="Roberts A."/>
            <person name="Saif S."/>
            <person name="Shea T."/>
            <person name="Sykes S."/>
            <person name="Wortman J."/>
            <person name="Nusbaum C."/>
            <person name="Birren B."/>
        </authorList>
    </citation>
    <scope>NUCLEOTIDE SEQUENCE [LARGE SCALE GENOMIC DNA]</scope>
    <source>
        <strain evidence="3 4">BCC8398</strain>
    </source>
</reference>
<gene>
    <name evidence="3" type="ORF">I316_00837</name>
</gene>
<keyword evidence="4" id="KW-1185">Reference proteome</keyword>
<dbReference type="AlphaFoldDB" id="A0A1B9H378"/>
<feature type="region of interest" description="Disordered" evidence="1">
    <location>
        <begin position="416"/>
        <end position="483"/>
    </location>
</feature>
<reference evidence="4" key="2">
    <citation type="submission" date="2013-12" db="EMBL/GenBank/DDBJ databases">
        <title>Evolution of pathogenesis and genome organization in the Tremellales.</title>
        <authorList>
            <person name="Cuomo C."/>
            <person name="Litvintseva A."/>
            <person name="Heitman J."/>
            <person name="Chen Y."/>
            <person name="Sun S."/>
            <person name="Springer D."/>
            <person name="Dromer F."/>
            <person name="Young S."/>
            <person name="Zeng Q."/>
            <person name="Chapman S."/>
            <person name="Gujja S."/>
            <person name="Saif S."/>
            <person name="Birren B."/>
        </authorList>
    </citation>
    <scope>NUCLEOTIDE SEQUENCE [LARGE SCALE GENOMIC DNA]</scope>
    <source>
        <strain evidence="4">BCC8398</strain>
    </source>
</reference>